<dbReference type="Proteomes" id="UP001234798">
    <property type="component" value="Plasmid unnamed"/>
</dbReference>
<feature type="transmembrane region" description="Helical" evidence="1">
    <location>
        <begin position="36"/>
        <end position="57"/>
    </location>
</feature>
<keyword evidence="1" id="KW-0472">Membrane</keyword>
<protein>
    <submittedName>
        <fullName evidence="2">Uncharacterized protein</fullName>
    </submittedName>
</protein>
<keyword evidence="2" id="KW-0614">Plasmid</keyword>
<evidence type="ECO:0000313" key="3">
    <source>
        <dbReference type="Proteomes" id="UP001234798"/>
    </source>
</evidence>
<evidence type="ECO:0000313" key="2">
    <source>
        <dbReference type="EMBL" id="WMD24056.1"/>
    </source>
</evidence>
<dbReference type="EMBL" id="CP132977">
    <property type="protein sequence ID" value="WMD24056.1"/>
    <property type="molecule type" value="Genomic_DNA"/>
</dbReference>
<reference evidence="2 3" key="1">
    <citation type="submission" date="2023-08" db="EMBL/GenBank/DDBJ databases">
        <title>Achromobacter seleniivolatilans sp. nov., isolated from seleniferous soil.</title>
        <authorList>
            <person name="Zhang S."/>
            <person name="Li K."/>
            <person name="Peng J."/>
            <person name="Zhao Q."/>
            <person name="Wang H."/>
            <person name="Guo Y."/>
        </authorList>
    </citation>
    <scope>NUCLEOTIDE SEQUENCE [LARGE SCALE GENOMIC DNA]</scope>
    <source>
        <strain evidence="2 3">R39</strain>
        <plasmid evidence="2 3">unnamed</plasmid>
    </source>
</reference>
<gene>
    <name evidence="2" type="ORF">RAS12_30965</name>
</gene>
<accession>A0ABY9MAN4</accession>
<organism evidence="2 3">
    <name type="scientific">Achromobacter seleniivolatilans</name>
    <dbReference type="NCBI Taxonomy" id="3047478"/>
    <lineage>
        <taxon>Bacteria</taxon>
        <taxon>Pseudomonadati</taxon>
        <taxon>Pseudomonadota</taxon>
        <taxon>Betaproteobacteria</taxon>
        <taxon>Burkholderiales</taxon>
        <taxon>Alcaligenaceae</taxon>
        <taxon>Achromobacter</taxon>
    </lineage>
</organism>
<keyword evidence="1" id="KW-0812">Transmembrane</keyword>
<feature type="transmembrane region" description="Helical" evidence="1">
    <location>
        <begin position="78"/>
        <end position="100"/>
    </location>
</feature>
<geneLocation type="plasmid" evidence="2 3">
    <name>unnamed</name>
</geneLocation>
<dbReference type="RefSeq" id="WP_306952076.1">
    <property type="nucleotide sequence ID" value="NZ_CP132977.1"/>
</dbReference>
<keyword evidence="1" id="KW-1133">Transmembrane helix</keyword>
<name>A0ABY9MAN4_9BURK</name>
<sequence>MITVGSLILLGVLLGLFYSGPIEVRARAWVTDVPMIFLWLAWCATLGRAAVFFRDVARWSAADGMEDGKEVAPPPLRTMIITLWLAGAWTIAVVYAIPAIRANF</sequence>
<proteinExistence type="predicted"/>
<evidence type="ECO:0000256" key="1">
    <source>
        <dbReference type="SAM" id="Phobius"/>
    </source>
</evidence>
<keyword evidence="3" id="KW-1185">Reference proteome</keyword>